<protein>
    <submittedName>
        <fullName evidence="6">NAD-binding protein</fullName>
    </submittedName>
</protein>
<feature type="domain" description="6-phosphogluconate dehydrogenase NADP-binding" evidence="4">
    <location>
        <begin position="6"/>
        <end position="166"/>
    </location>
</feature>
<dbReference type="Proteomes" id="UP000448235">
    <property type="component" value="Unassembled WGS sequence"/>
</dbReference>
<gene>
    <name evidence="6" type="ORF">GRB80_00620</name>
</gene>
<evidence type="ECO:0000256" key="2">
    <source>
        <dbReference type="ARBA" id="ARBA00023027"/>
    </source>
</evidence>
<dbReference type="Gene3D" id="3.40.50.720">
    <property type="entry name" value="NAD(P)-binding Rossmann-like Domain"/>
    <property type="match status" value="1"/>
</dbReference>
<reference evidence="6 7" key="1">
    <citation type="submission" date="2019-12" db="EMBL/GenBank/DDBJ databases">
        <title>Draft genome sequencing of Halomonas icarensis D1-1.</title>
        <authorList>
            <person name="Pandiyan K."/>
            <person name="Kushwaha P."/>
            <person name="Gowdham M."/>
            <person name="Chakdar H."/>
            <person name="Singh A."/>
            <person name="Kumar M."/>
            <person name="Saxena A.K."/>
        </authorList>
    </citation>
    <scope>NUCLEOTIDE SEQUENCE [LARGE SCALE GENOMIC DNA]</scope>
    <source>
        <strain evidence="6 7">D1-1</strain>
    </source>
</reference>
<evidence type="ECO:0000259" key="5">
    <source>
        <dbReference type="Pfam" id="PF14833"/>
    </source>
</evidence>
<dbReference type="PANTHER" id="PTHR43060:SF15">
    <property type="entry name" value="3-HYDROXYISOBUTYRATE DEHYDROGENASE-LIKE 1, MITOCHONDRIAL-RELATED"/>
    <property type="match status" value="1"/>
</dbReference>
<evidence type="ECO:0000259" key="4">
    <source>
        <dbReference type="Pfam" id="PF03446"/>
    </source>
</evidence>
<dbReference type="RefSeq" id="WP_161422184.1">
    <property type="nucleotide sequence ID" value="NZ_JARWMY010000002.1"/>
</dbReference>
<dbReference type="Gene3D" id="1.10.1040.10">
    <property type="entry name" value="N-(1-d-carboxylethyl)-l-norvaline Dehydrogenase, domain 2"/>
    <property type="match status" value="1"/>
</dbReference>
<evidence type="ECO:0000313" key="7">
    <source>
        <dbReference type="Proteomes" id="UP000448235"/>
    </source>
</evidence>
<dbReference type="InterPro" id="IPR015815">
    <property type="entry name" value="HIBADH-related"/>
</dbReference>
<dbReference type="SUPFAM" id="SSF48179">
    <property type="entry name" value="6-phosphogluconate dehydrogenase C-terminal domain-like"/>
    <property type="match status" value="1"/>
</dbReference>
<dbReference type="PIRSF" id="PIRSF000103">
    <property type="entry name" value="HIBADH"/>
    <property type="match status" value="1"/>
</dbReference>
<dbReference type="GO" id="GO:0050661">
    <property type="term" value="F:NADP binding"/>
    <property type="evidence" value="ECO:0007669"/>
    <property type="project" value="InterPro"/>
</dbReference>
<evidence type="ECO:0000313" key="6">
    <source>
        <dbReference type="EMBL" id="NAW11352.1"/>
    </source>
</evidence>
<sequence length="312" mass="32244">MTQIRRVGLVGAGLMGHGIARNILKAGYPLTLLDHPGNQPVADLQAAGAQVVASGREVAAVSDVVLLCVTGSPQVEAVLFEPEGVLSGLAEGGVVIDCSTALPGSTTAVARRVAEAGGRFMDAAMTRTPREAEAGRLNLIVGAPVSLFSAMRPLLVSFAETITHAGEVGAGHTLKLLHNYVSLGFSAVLLEAAAASRRAGIDDAALLEVLGSGGGAGVVLERLRPYIEASDPAGFRFSVANASKDLEYYCRMADELAAQDDVARSVAALYRNGSAPERLVPELLEVLAQETEHATLLDNHIPVSHQGAVKGA</sequence>
<organism evidence="6 7">
    <name type="scientific">Halomonas icarae</name>
    <dbReference type="NCBI Taxonomy" id="2691040"/>
    <lineage>
        <taxon>Bacteria</taxon>
        <taxon>Pseudomonadati</taxon>
        <taxon>Pseudomonadota</taxon>
        <taxon>Gammaproteobacteria</taxon>
        <taxon>Oceanospirillales</taxon>
        <taxon>Halomonadaceae</taxon>
        <taxon>Halomonas</taxon>
    </lineage>
</organism>
<dbReference type="GO" id="GO:0051287">
    <property type="term" value="F:NAD binding"/>
    <property type="evidence" value="ECO:0007669"/>
    <property type="project" value="InterPro"/>
</dbReference>
<keyword evidence="1" id="KW-0560">Oxidoreductase</keyword>
<dbReference type="EMBL" id="WUTS01000001">
    <property type="protein sequence ID" value="NAW11352.1"/>
    <property type="molecule type" value="Genomic_DNA"/>
</dbReference>
<dbReference type="InterPro" id="IPR029154">
    <property type="entry name" value="HIBADH-like_NADP-bd"/>
</dbReference>
<dbReference type="SUPFAM" id="SSF51735">
    <property type="entry name" value="NAD(P)-binding Rossmann-fold domains"/>
    <property type="match status" value="1"/>
</dbReference>
<accession>A0A7X4VWA5</accession>
<dbReference type="Pfam" id="PF14833">
    <property type="entry name" value="NAD_binding_11"/>
    <property type="match status" value="1"/>
</dbReference>
<dbReference type="InterPro" id="IPR006115">
    <property type="entry name" value="6PGDH_NADP-bd"/>
</dbReference>
<dbReference type="InterPro" id="IPR013328">
    <property type="entry name" value="6PGD_dom2"/>
</dbReference>
<feature type="domain" description="3-hydroxyisobutyrate dehydrogenase-like NAD-binding" evidence="5">
    <location>
        <begin position="169"/>
        <end position="274"/>
    </location>
</feature>
<keyword evidence="7" id="KW-1185">Reference proteome</keyword>
<dbReference type="PANTHER" id="PTHR43060">
    <property type="entry name" value="3-HYDROXYISOBUTYRATE DEHYDROGENASE-LIKE 1, MITOCHONDRIAL-RELATED"/>
    <property type="match status" value="1"/>
</dbReference>
<name>A0A7X4VWA5_9GAMM</name>
<dbReference type="AlphaFoldDB" id="A0A7X4VWA5"/>
<comment type="caution">
    <text evidence="6">The sequence shown here is derived from an EMBL/GenBank/DDBJ whole genome shotgun (WGS) entry which is preliminary data.</text>
</comment>
<proteinExistence type="predicted"/>
<evidence type="ECO:0000256" key="1">
    <source>
        <dbReference type="ARBA" id="ARBA00023002"/>
    </source>
</evidence>
<dbReference type="Pfam" id="PF03446">
    <property type="entry name" value="NAD_binding_2"/>
    <property type="match status" value="1"/>
</dbReference>
<dbReference type="GO" id="GO:0016491">
    <property type="term" value="F:oxidoreductase activity"/>
    <property type="evidence" value="ECO:0007669"/>
    <property type="project" value="UniProtKB-KW"/>
</dbReference>
<keyword evidence="2" id="KW-0520">NAD</keyword>
<dbReference type="InterPro" id="IPR036291">
    <property type="entry name" value="NAD(P)-bd_dom_sf"/>
</dbReference>
<dbReference type="InterPro" id="IPR008927">
    <property type="entry name" value="6-PGluconate_DH-like_C_sf"/>
</dbReference>
<feature type="active site" evidence="3">
    <location>
        <position position="175"/>
    </location>
</feature>
<evidence type="ECO:0000256" key="3">
    <source>
        <dbReference type="PIRSR" id="PIRSR000103-1"/>
    </source>
</evidence>